<sequence length="95" mass="11157">MAKIWMMMRLIRCMKLIELKKMMMISFGISGIRWLSEIMQGHENRCVNMFRMNKDTLLGLCNELESKYGLKSSRRMSVIEKACMFLWTVAIGAIK</sequence>
<dbReference type="Proteomes" id="UP000008311">
    <property type="component" value="Unassembled WGS sequence"/>
</dbReference>
<name>B9SUA3_RICCO</name>
<dbReference type="AlphaFoldDB" id="B9SUA3"/>
<keyword evidence="3" id="KW-1185">Reference proteome</keyword>
<evidence type="ECO:0000259" key="1">
    <source>
        <dbReference type="Pfam" id="PF26138"/>
    </source>
</evidence>
<proteinExistence type="predicted"/>
<reference evidence="3" key="1">
    <citation type="journal article" date="2010" name="Nat. Biotechnol.">
        <title>Draft genome sequence of the oilseed species Ricinus communis.</title>
        <authorList>
            <person name="Chan A.P."/>
            <person name="Crabtree J."/>
            <person name="Zhao Q."/>
            <person name="Lorenzi H."/>
            <person name="Orvis J."/>
            <person name="Puiu D."/>
            <person name="Melake-Berhan A."/>
            <person name="Jones K.M."/>
            <person name="Redman J."/>
            <person name="Chen G."/>
            <person name="Cahoon E.B."/>
            <person name="Gedil M."/>
            <person name="Stanke M."/>
            <person name="Haas B.J."/>
            <person name="Wortman J.R."/>
            <person name="Fraser-Liggett C.M."/>
            <person name="Ravel J."/>
            <person name="Rabinowicz P.D."/>
        </authorList>
    </citation>
    <scope>NUCLEOTIDE SEQUENCE [LARGE SCALE GENOMIC DNA]</scope>
    <source>
        <strain evidence="3">cv. Hale</strain>
    </source>
</reference>
<dbReference type="InParanoid" id="B9SUA3"/>
<evidence type="ECO:0000313" key="2">
    <source>
        <dbReference type="EMBL" id="EEF32806.1"/>
    </source>
</evidence>
<dbReference type="InterPro" id="IPR058353">
    <property type="entry name" value="DUF8040"/>
</dbReference>
<feature type="domain" description="DUF8040" evidence="1">
    <location>
        <begin position="30"/>
        <end position="91"/>
    </location>
</feature>
<gene>
    <name evidence="2" type="ORF">RCOM_0228170</name>
</gene>
<dbReference type="Pfam" id="PF26138">
    <property type="entry name" value="DUF8040"/>
    <property type="match status" value="1"/>
</dbReference>
<evidence type="ECO:0000313" key="3">
    <source>
        <dbReference type="Proteomes" id="UP000008311"/>
    </source>
</evidence>
<dbReference type="EMBL" id="EQ974144">
    <property type="protein sequence ID" value="EEF32806.1"/>
    <property type="molecule type" value="Genomic_DNA"/>
</dbReference>
<protein>
    <recommendedName>
        <fullName evidence="1">DUF8040 domain-containing protein</fullName>
    </recommendedName>
</protein>
<accession>B9SUA3</accession>
<organism evidence="2 3">
    <name type="scientific">Ricinus communis</name>
    <name type="common">Castor bean</name>
    <dbReference type="NCBI Taxonomy" id="3988"/>
    <lineage>
        <taxon>Eukaryota</taxon>
        <taxon>Viridiplantae</taxon>
        <taxon>Streptophyta</taxon>
        <taxon>Embryophyta</taxon>
        <taxon>Tracheophyta</taxon>
        <taxon>Spermatophyta</taxon>
        <taxon>Magnoliopsida</taxon>
        <taxon>eudicotyledons</taxon>
        <taxon>Gunneridae</taxon>
        <taxon>Pentapetalae</taxon>
        <taxon>rosids</taxon>
        <taxon>fabids</taxon>
        <taxon>Malpighiales</taxon>
        <taxon>Euphorbiaceae</taxon>
        <taxon>Acalyphoideae</taxon>
        <taxon>Acalypheae</taxon>
        <taxon>Ricinus</taxon>
    </lineage>
</organism>